<protein>
    <submittedName>
        <fullName evidence="2">Pyridoxamine 5'-phosphate oxidase</fullName>
    </submittedName>
</protein>
<accession>A0A9W6GYG5</accession>
<evidence type="ECO:0000313" key="2">
    <source>
        <dbReference type="EMBL" id="GLI95251.1"/>
    </source>
</evidence>
<dbReference type="AlphaFoldDB" id="A0A9W6GYG5"/>
<dbReference type="SUPFAM" id="SSF50475">
    <property type="entry name" value="FMN-binding split barrel"/>
    <property type="match status" value="1"/>
</dbReference>
<dbReference type="Pfam" id="PF01243">
    <property type="entry name" value="PNPOx_N"/>
    <property type="match status" value="1"/>
</dbReference>
<dbReference type="RefSeq" id="WP_281805962.1">
    <property type="nucleotide sequence ID" value="NZ_BSEC01000002.1"/>
</dbReference>
<name>A0A9W6GYG5_9HYPH</name>
<sequence>MPHRYAEIAFTPTVKKVQEELGSRSAYARMESAPETRNHRLWAAEAQFIAARNSFYIATVSETGWPYIQHRGGPAGFVRVLDDATIGFADFRGNRQYISVGNMMTDDRVSLFLMDYPSKTRLKLFGRAKIVGSDDEATLSRLEIADYRARVERGVLIRVEGFDWNCPQHITERYTLDEVRAMTAPLRSRITELEAQLARIGNMACVEGVSEQNQPS</sequence>
<organism evidence="2 3">
    <name type="scientific">Methylocystis echinoides</name>
    <dbReference type="NCBI Taxonomy" id="29468"/>
    <lineage>
        <taxon>Bacteria</taxon>
        <taxon>Pseudomonadati</taxon>
        <taxon>Pseudomonadota</taxon>
        <taxon>Alphaproteobacteria</taxon>
        <taxon>Hyphomicrobiales</taxon>
        <taxon>Methylocystaceae</taxon>
        <taxon>Methylocystis</taxon>
    </lineage>
</organism>
<proteinExistence type="predicted"/>
<comment type="caution">
    <text evidence="2">The sequence shown here is derived from an EMBL/GenBank/DDBJ whole genome shotgun (WGS) entry which is preliminary data.</text>
</comment>
<dbReference type="InterPro" id="IPR011576">
    <property type="entry name" value="Pyridox_Oxase_N"/>
</dbReference>
<gene>
    <name evidence="2" type="ORF">LMG27198_42430</name>
</gene>
<feature type="domain" description="Pyridoxamine 5'-phosphate oxidase N-terminal" evidence="1">
    <location>
        <begin position="44"/>
        <end position="148"/>
    </location>
</feature>
<dbReference type="InterPro" id="IPR012349">
    <property type="entry name" value="Split_barrel_FMN-bd"/>
</dbReference>
<dbReference type="Gene3D" id="2.30.110.10">
    <property type="entry name" value="Electron Transport, Fmn-binding Protein, Chain A"/>
    <property type="match status" value="1"/>
</dbReference>
<evidence type="ECO:0000313" key="3">
    <source>
        <dbReference type="Proteomes" id="UP001144323"/>
    </source>
</evidence>
<dbReference type="PANTHER" id="PTHR42815:SF2">
    <property type="entry name" value="FAD-BINDING, PUTATIVE (AFU_ORTHOLOGUE AFUA_6G07600)-RELATED"/>
    <property type="match status" value="1"/>
</dbReference>
<dbReference type="Proteomes" id="UP001144323">
    <property type="component" value="Unassembled WGS sequence"/>
</dbReference>
<dbReference type="PANTHER" id="PTHR42815">
    <property type="entry name" value="FAD-BINDING, PUTATIVE (AFU_ORTHOLOGUE AFUA_6G07600)-RELATED"/>
    <property type="match status" value="1"/>
</dbReference>
<keyword evidence="3" id="KW-1185">Reference proteome</keyword>
<reference evidence="2" key="1">
    <citation type="journal article" date="2023" name="Int. J. Syst. Evol. Microbiol.">
        <title>Methylocystis iwaonis sp. nov., a type II methane-oxidizing bacterium from surface soil of a rice paddy field in Japan, and emended description of the genus Methylocystis (ex Whittenbury et al. 1970) Bowman et al. 1993.</title>
        <authorList>
            <person name="Kaise H."/>
            <person name="Sawadogo J.B."/>
            <person name="Alam M.S."/>
            <person name="Ueno C."/>
            <person name="Dianou D."/>
            <person name="Shinjo R."/>
            <person name="Asakawa S."/>
        </authorList>
    </citation>
    <scope>NUCLEOTIDE SEQUENCE</scope>
    <source>
        <strain evidence="2">LMG27198</strain>
    </source>
</reference>
<dbReference type="EMBL" id="BSEC01000002">
    <property type="protein sequence ID" value="GLI95251.1"/>
    <property type="molecule type" value="Genomic_DNA"/>
</dbReference>
<evidence type="ECO:0000259" key="1">
    <source>
        <dbReference type="Pfam" id="PF01243"/>
    </source>
</evidence>